<feature type="chain" id="PRO_5016959118" evidence="2">
    <location>
        <begin position="27"/>
        <end position="276"/>
    </location>
</feature>
<dbReference type="InterPro" id="IPR052940">
    <property type="entry name" value="Carb_Esterase_6"/>
</dbReference>
<dbReference type="Gene3D" id="3.40.50.1110">
    <property type="entry name" value="SGNH hydrolase"/>
    <property type="match status" value="1"/>
</dbReference>
<accession>A0A366HAE0</accession>
<feature type="signal peptide" evidence="2">
    <location>
        <begin position="1"/>
        <end position="26"/>
    </location>
</feature>
<dbReference type="Proteomes" id="UP000253426">
    <property type="component" value="Unassembled WGS sequence"/>
</dbReference>
<comment type="caution">
    <text evidence="4">The sequence shown here is derived from an EMBL/GenBank/DDBJ whole genome shotgun (WGS) entry which is preliminary data.</text>
</comment>
<dbReference type="InterPro" id="IPR036514">
    <property type="entry name" value="SGNH_hydro_sf"/>
</dbReference>
<dbReference type="PANTHER" id="PTHR31988">
    <property type="entry name" value="ESTERASE, PUTATIVE (DUF303)-RELATED"/>
    <property type="match status" value="1"/>
</dbReference>
<evidence type="ECO:0000259" key="3">
    <source>
        <dbReference type="Pfam" id="PF03629"/>
    </source>
</evidence>
<dbReference type="Pfam" id="PF03629">
    <property type="entry name" value="SASA"/>
    <property type="match status" value="1"/>
</dbReference>
<keyword evidence="1" id="KW-0378">Hydrolase</keyword>
<evidence type="ECO:0000256" key="1">
    <source>
        <dbReference type="ARBA" id="ARBA00022801"/>
    </source>
</evidence>
<proteinExistence type="predicted"/>
<keyword evidence="2" id="KW-0732">Signal</keyword>
<gene>
    <name evidence="4" type="ORF">DES53_111176</name>
</gene>
<dbReference type="EMBL" id="QNRR01000011">
    <property type="protein sequence ID" value="RBP38656.1"/>
    <property type="molecule type" value="Genomic_DNA"/>
</dbReference>
<dbReference type="GO" id="GO:0016788">
    <property type="term" value="F:hydrolase activity, acting on ester bonds"/>
    <property type="evidence" value="ECO:0007669"/>
    <property type="project" value="UniProtKB-ARBA"/>
</dbReference>
<evidence type="ECO:0000256" key="2">
    <source>
        <dbReference type="SAM" id="SignalP"/>
    </source>
</evidence>
<feature type="domain" description="Sialate O-acetylesterase" evidence="3">
    <location>
        <begin position="43"/>
        <end position="268"/>
    </location>
</feature>
<dbReference type="AlphaFoldDB" id="A0A366HAE0"/>
<reference evidence="4 5" key="1">
    <citation type="submission" date="2018-06" db="EMBL/GenBank/DDBJ databases">
        <title>Genomic Encyclopedia of Type Strains, Phase IV (KMG-IV): sequencing the most valuable type-strain genomes for metagenomic binning, comparative biology and taxonomic classification.</title>
        <authorList>
            <person name="Goeker M."/>
        </authorList>
    </citation>
    <scope>NUCLEOTIDE SEQUENCE [LARGE SCALE GENOMIC DNA]</scope>
    <source>
        <strain evidence="4 5">DSM 25532</strain>
    </source>
</reference>
<name>A0A366HAE0_9BACT</name>
<dbReference type="RefSeq" id="WP_211325682.1">
    <property type="nucleotide sequence ID" value="NZ_QNRR01000011.1"/>
</dbReference>
<evidence type="ECO:0000313" key="5">
    <source>
        <dbReference type="Proteomes" id="UP000253426"/>
    </source>
</evidence>
<keyword evidence="5" id="KW-1185">Reference proteome</keyword>
<evidence type="ECO:0000313" key="4">
    <source>
        <dbReference type="EMBL" id="RBP38656.1"/>
    </source>
</evidence>
<dbReference type="InterPro" id="IPR005181">
    <property type="entry name" value="SASA"/>
</dbReference>
<sequence length="276" mass="29971">MMRISRSRFLSSLLSCSLLTCLTSFAADPAPPASITLPKKESLHLYLLIGQSNMAGRGVVEAVDKKPHERVVMFTKEQKWAPALDPLHFDKPIAGVGLGSTFGRVMADANPGVTIGLVPCAVGGTPLERWQQDKDLYKAALVRIKAAMKDGTLKGILWHQGESDSGDLEKSKTYATRLAAMVEAWRKDLDAPNVPFVAGELGDFLAETSKDGKPVHWKLVNEQIAQIPTLVKNAAVVDSSGLKHKGDVVHFDSASLRELGKRYAKAMQELQAGRSK</sequence>
<dbReference type="PANTHER" id="PTHR31988:SF19">
    <property type="entry name" value="9-O-ACETYL-N-ACETYLNEURAMINIC ACID DEACETYLASE-RELATED"/>
    <property type="match status" value="1"/>
</dbReference>
<organism evidence="4 5">
    <name type="scientific">Roseimicrobium gellanilyticum</name>
    <dbReference type="NCBI Taxonomy" id="748857"/>
    <lineage>
        <taxon>Bacteria</taxon>
        <taxon>Pseudomonadati</taxon>
        <taxon>Verrucomicrobiota</taxon>
        <taxon>Verrucomicrobiia</taxon>
        <taxon>Verrucomicrobiales</taxon>
        <taxon>Verrucomicrobiaceae</taxon>
        <taxon>Roseimicrobium</taxon>
    </lineage>
</organism>
<protein>
    <submittedName>
        <fullName evidence="4">Carbohydrate esterase-like sialic acid-specific acetylesterase</fullName>
    </submittedName>
</protein>
<dbReference type="SUPFAM" id="SSF52266">
    <property type="entry name" value="SGNH hydrolase"/>
    <property type="match status" value="1"/>
</dbReference>